<keyword evidence="2" id="KW-1133">Transmembrane helix</keyword>
<evidence type="ECO:0000256" key="2">
    <source>
        <dbReference type="SAM" id="Phobius"/>
    </source>
</evidence>
<dbReference type="Gene3D" id="3.30.70.1070">
    <property type="entry name" value="Sporulation related repeat"/>
    <property type="match status" value="1"/>
</dbReference>
<keyword evidence="2" id="KW-0812">Transmembrane</keyword>
<feature type="compositionally biased region" description="Low complexity" evidence="1">
    <location>
        <begin position="128"/>
        <end position="139"/>
    </location>
</feature>
<keyword evidence="2" id="KW-0472">Membrane</keyword>
<gene>
    <name evidence="4" type="ORF">GO608_02060</name>
</gene>
<feature type="domain" description="SPOR" evidence="3">
    <location>
        <begin position="154"/>
        <end position="228"/>
    </location>
</feature>
<sequence length="228" mass="23924">MTDNDNLDLKKRSRRRLVGAAAIALLAAIVLPMVMDQEPRPPAEDIQITIPDRDADAALSLPIAGRPLVPAEPPLVQSPEEQPSSPDKTAETDPVPVAPLADPKPPSAPRSTGTAQKPVEPNVRPAPDRAAAPPAGDEAARALALLEGKKPTVASTDESFVVQIGAFGEASKANTLGADLKKRGFAAYTEKAGAVTRVRIGPFSSREEADKVAERLRLSGMSGVVVQR</sequence>
<dbReference type="InterPro" id="IPR036680">
    <property type="entry name" value="SPOR-like_sf"/>
</dbReference>
<feature type="transmembrane region" description="Helical" evidence="2">
    <location>
        <begin position="17"/>
        <end position="35"/>
    </location>
</feature>
<dbReference type="PANTHER" id="PTHR38687:SF1">
    <property type="entry name" value="CELL DIVISION PROTEIN DEDD"/>
    <property type="match status" value="1"/>
</dbReference>
<dbReference type="Proteomes" id="UP000601990">
    <property type="component" value="Unassembled WGS sequence"/>
</dbReference>
<proteinExistence type="predicted"/>
<dbReference type="RefSeq" id="WP_169197438.1">
    <property type="nucleotide sequence ID" value="NZ_WTVH02000009.1"/>
</dbReference>
<dbReference type="EMBL" id="WTVH01000002">
    <property type="protein sequence ID" value="NMF92118.1"/>
    <property type="molecule type" value="Genomic_DNA"/>
</dbReference>
<evidence type="ECO:0000256" key="1">
    <source>
        <dbReference type="SAM" id="MobiDB-lite"/>
    </source>
</evidence>
<dbReference type="InterPro" id="IPR052521">
    <property type="entry name" value="Cell_div_SPOR-domain"/>
</dbReference>
<accession>A0ABX1MWJ8</accession>
<comment type="caution">
    <text evidence="4">The sequence shown here is derived from an EMBL/GenBank/DDBJ whole genome shotgun (WGS) entry which is preliminary data.</text>
</comment>
<evidence type="ECO:0000313" key="4">
    <source>
        <dbReference type="EMBL" id="NMF92118.1"/>
    </source>
</evidence>
<protein>
    <submittedName>
        <fullName evidence="4">SPOR domain-containing protein</fullName>
    </submittedName>
</protein>
<reference evidence="4" key="1">
    <citation type="submission" date="2019-12" db="EMBL/GenBank/DDBJ databases">
        <title>Comparative genomics gives insights into the taxonomy of the Azoarcus-Aromatoleum group and reveals separate origins of nif in the plant-associated Azoarcus and non-plant-associated Aromatoleum sub-groups.</title>
        <authorList>
            <person name="Lafos M."/>
            <person name="Maluk M."/>
            <person name="Batista M."/>
            <person name="Junghare M."/>
            <person name="Carmona M."/>
            <person name="Faoro H."/>
            <person name="Cruz L.M."/>
            <person name="Battistoni F."/>
            <person name="De Souza E."/>
            <person name="Pedrosa F."/>
            <person name="Chen W.-M."/>
            <person name="Poole P.S."/>
            <person name="Dixon R.A."/>
            <person name="James E.K."/>
        </authorList>
    </citation>
    <scope>NUCLEOTIDE SEQUENCE</scope>
    <source>
        <strain evidence="4">U120</strain>
    </source>
</reference>
<evidence type="ECO:0000313" key="5">
    <source>
        <dbReference type="Proteomes" id="UP000601990"/>
    </source>
</evidence>
<dbReference type="InterPro" id="IPR007730">
    <property type="entry name" value="SPOR-like_dom"/>
</dbReference>
<name>A0ABX1MWJ8_9RHOO</name>
<dbReference type="PROSITE" id="PS51724">
    <property type="entry name" value="SPOR"/>
    <property type="match status" value="1"/>
</dbReference>
<feature type="region of interest" description="Disordered" evidence="1">
    <location>
        <begin position="57"/>
        <end position="139"/>
    </location>
</feature>
<dbReference type="Pfam" id="PF05036">
    <property type="entry name" value="SPOR"/>
    <property type="match status" value="1"/>
</dbReference>
<dbReference type="SUPFAM" id="SSF110997">
    <property type="entry name" value="Sporulation related repeat"/>
    <property type="match status" value="1"/>
</dbReference>
<organism evidence="4 5">
    <name type="scientific">Aromatoleum buckelii</name>
    <dbReference type="NCBI Taxonomy" id="200254"/>
    <lineage>
        <taxon>Bacteria</taxon>
        <taxon>Pseudomonadati</taxon>
        <taxon>Pseudomonadota</taxon>
        <taxon>Betaproteobacteria</taxon>
        <taxon>Rhodocyclales</taxon>
        <taxon>Rhodocyclaceae</taxon>
        <taxon>Aromatoleum</taxon>
    </lineage>
</organism>
<keyword evidence="5" id="KW-1185">Reference proteome</keyword>
<evidence type="ECO:0000259" key="3">
    <source>
        <dbReference type="PROSITE" id="PS51724"/>
    </source>
</evidence>
<dbReference type="PANTHER" id="PTHR38687">
    <property type="entry name" value="CELL DIVISION PROTEIN DEDD-RELATED"/>
    <property type="match status" value="1"/>
</dbReference>